<feature type="domain" description="SANT" evidence="2">
    <location>
        <begin position="784"/>
        <end position="832"/>
    </location>
</feature>
<feature type="region of interest" description="Disordered" evidence="1">
    <location>
        <begin position="1"/>
        <end position="99"/>
    </location>
</feature>
<dbReference type="PANTHER" id="PTHR47340">
    <property type="entry name" value="DUPLICATED HOMEODOMAIN-LIKE SUPERFAMILY PROTEIN"/>
    <property type="match status" value="1"/>
</dbReference>
<dbReference type="Pfam" id="PF00249">
    <property type="entry name" value="Myb_DNA-binding"/>
    <property type="match status" value="2"/>
</dbReference>
<feature type="region of interest" description="Disordered" evidence="1">
    <location>
        <begin position="1232"/>
        <end position="1262"/>
    </location>
</feature>
<dbReference type="InterPro" id="IPR001005">
    <property type="entry name" value="SANT/Myb"/>
</dbReference>
<dbReference type="SMART" id="SM00717">
    <property type="entry name" value="SANT"/>
    <property type="match status" value="2"/>
</dbReference>
<dbReference type="CDD" id="cd00167">
    <property type="entry name" value="SANT"/>
    <property type="match status" value="1"/>
</dbReference>
<evidence type="ECO:0000313" key="3">
    <source>
        <dbReference type="EMBL" id="THG23182.1"/>
    </source>
</evidence>
<comment type="caution">
    <text evidence="3">The sequence shown here is derived from an EMBL/GenBank/DDBJ whole genome shotgun (WGS) entry which is preliminary data.</text>
</comment>
<gene>
    <name evidence="3" type="ORF">TEA_019277</name>
</gene>
<dbReference type="STRING" id="542762.A0A4S4F1X3"/>
<feature type="compositionally biased region" description="Polar residues" evidence="1">
    <location>
        <begin position="1487"/>
        <end position="1500"/>
    </location>
</feature>
<sequence>MPPAPEPVPWDRKDFFKERKHERSSDSLGSVSRWRETPHHREFRSRPPGHGKQGSWHMYPEEFGHGFTPSRSNEKNLDDVGCRPSGSRGDGNADVNSREYRVSFSQKDWKGHSWENGNGSWPFAPGGPLDVSYQRSVDDMLTYNSHPHSDFVNTWEQLNFKDQHDKIGSVNGLGTGQRFDRENSMGSIDWKPLKWTRSGSMSSRGSGFSHSSSSKSMGVDSGEAKVEVQVRNVTPVQSPSGDAVGCATSAAPSEEASSRKKPRLGWGEGLAKYEKKKVEGPDDSATKHGMVVCGNIETLHSHILNLSDKSPRVTGLSDCASPATPSSVACSSSPGEDKPFAKAANIDNYTSNLSSSPRLFSQNIVEGTDFNLENLELTPIANLSSSIGELLQFDDQGSVDSSFLRSTAMNKLLLWKGGISKALEMTESEIDLLENELKSLISKSEDICPCPAVISSLQRECRATPCEELVVTTDAIPRPAPLLLVSSGDMIVEKAVGGFKEHGQVKDEDVDSPGTVTFKFVDPLSSAEAVTLSESVKHGESSGDLDARKSGKQEVNGSNEEKIEGLSACEGGGQLTTSRSCAAPVVTSLCRDREDTLYDLILASNKDSANRASEVFNKLLPSGQCHIDIFRTTSISSLQNDPLIEEKFAKRKRFLRFKERVITLKFRAFQHLWKEDMRLLSIRKYRAKSQKKMELCSRSPYNGYQKHRSSIRSRFSSPGGYLSLVSTTEIINFTSKLLSDSQVKLCRNHLKMPALILDKGSSFISSNGLVEDPCAVEKERATINPWTTEEKDIFMDKLATFGKDFGKIASFLDHKTTADCIVFYYKNHKSDCFVKIKKSEFSKKGKSWSNNNYLVTSGKRWNRDTNAASLDMLGAASAIAANADDGMENQQKCTSRFLRGVTSNYRASQGDDGMLERSGSLDIFGNERETVAADVLAGIYGAISSEAMSSCITSSVDPGEIYRDQKWQKVGSLMRWPLTPEVTQNVDNDTCSDESCGEMMDPTYWTDQEKSIFIQAVSSYGKDFTMISRCVRTKSMDQCKAFFSKARKCLGLDTIGPRSGNEGMPRNDDTNDSGSDNEDACVMEAGSVTCSQKSGSKIVKDMMLSDLNVNHFESDPAEIMNTQADINRSENNGTGEIYCEDPELQSQNMVTDEKQAEGKPKSDFDGIIKMENNVNSVLVSPDTEAGGDEANAECTTAGESLLAKEANDHGISVSGAEGDAKAVDLELEGQQTASENDLNDKQEENGHSNTSGPSDLNCSDQDLHTNKNASILAADTIAPLEFDVDHKQKKIALELNPPPEPHAISLEHNVSLVNVKTFNTDVPLRLDFEKVSDKPCQKSAGVDDYNQHQSGHSVLGCTDSSQILRGYPLQVSMKKEMNGGIDIDVDSKKLAPLQSLSKIERNFHADVYLSQECFLQKCNSSKAHSSVAQLPFLSQEQKSDHSKPPSWRSSSGTEKPSRNGDVKLFGQILTHPSSHQKQNEDKGVQNPKLSSHNSNPSSHQKQNEDKGVQNPKLSSHNSNLKINGTDSNSVPAKLDQNNHLGIENVPTRSYGFWDGHRIRTGFSTLPDSGILLAKYPAAFSNYPTSSSNKDHQQPLHLAVKSNECNSNGVTVFSNREITSSNGVADYQFYRRSQEGGARMQPFKVDMKQRRGEMLFSEMQRRNGYEAVSSIQQQGRGGMVGINVVGRGGILVGGACTTSGVSDPVAAIKMHYVKSTEQFGGQTGGIIREEESWRGKGDVGM</sequence>
<feature type="compositionally biased region" description="Polar residues" evidence="1">
    <location>
        <begin position="1511"/>
        <end position="1539"/>
    </location>
</feature>
<feature type="compositionally biased region" description="Basic and acidic residues" evidence="1">
    <location>
        <begin position="9"/>
        <end position="25"/>
    </location>
</feature>
<feature type="compositionally biased region" description="Low complexity" evidence="1">
    <location>
        <begin position="198"/>
        <end position="221"/>
    </location>
</feature>
<dbReference type="Proteomes" id="UP000306102">
    <property type="component" value="Unassembled WGS sequence"/>
</dbReference>
<feature type="region of interest" description="Disordered" evidence="1">
    <location>
        <begin position="235"/>
        <end position="263"/>
    </location>
</feature>
<evidence type="ECO:0000259" key="2">
    <source>
        <dbReference type="PROSITE" id="PS51293"/>
    </source>
</evidence>
<dbReference type="Gene3D" id="1.10.10.60">
    <property type="entry name" value="Homeodomain-like"/>
    <property type="match status" value="1"/>
</dbReference>
<feature type="region of interest" description="Disordered" evidence="1">
    <location>
        <begin position="532"/>
        <end position="559"/>
    </location>
</feature>
<proteinExistence type="predicted"/>
<feature type="region of interest" description="Disordered" evidence="1">
    <location>
        <begin position="1056"/>
        <end position="1078"/>
    </location>
</feature>
<accession>A0A4S4F1X3</accession>
<organism evidence="3 4">
    <name type="scientific">Camellia sinensis var. sinensis</name>
    <name type="common">China tea</name>
    <dbReference type="NCBI Taxonomy" id="542762"/>
    <lineage>
        <taxon>Eukaryota</taxon>
        <taxon>Viridiplantae</taxon>
        <taxon>Streptophyta</taxon>
        <taxon>Embryophyta</taxon>
        <taxon>Tracheophyta</taxon>
        <taxon>Spermatophyta</taxon>
        <taxon>Magnoliopsida</taxon>
        <taxon>eudicotyledons</taxon>
        <taxon>Gunneridae</taxon>
        <taxon>Pentapetalae</taxon>
        <taxon>asterids</taxon>
        <taxon>Ericales</taxon>
        <taxon>Theaceae</taxon>
        <taxon>Camellia</taxon>
    </lineage>
</organism>
<feature type="compositionally biased region" description="Basic and acidic residues" evidence="1">
    <location>
        <begin position="535"/>
        <end position="552"/>
    </location>
</feature>
<dbReference type="EMBL" id="SDRB02000460">
    <property type="protein sequence ID" value="THG23182.1"/>
    <property type="molecule type" value="Genomic_DNA"/>
</dbReference>
<keyword evidence="4" id="KW-1185">Reference proteome</keyword>
<dbReference type="PROSITE" id="PS51293">
    <property type="entry name" value="SANT"/>
    <property type="match status" value="2"/>
</dbReference>
<evidence type="ECO:0000313" key="4">
    <source>
        <dbReference type="Proteomes" id="UP000306102"/>
    </source>
</evidence>
<dbReference type="InterPro" id="IPR017884">
    <property type="entry name" value="SANT_dom"/>
</dbReference>
<feature type="region of interest" description="Disordered" evidence="1">
    <location>
        <begin position="1434"/>
        <end position="1540"/>
    </location>
</feature>
<feature type="domain" description="SANT" evidence="2">
    <location>
        <begin position="1005"/>
        <end position="1051"/>
    </location>
</feature>
<dbReference type="SUPFAM" id="SSF46689">
    <property type="entry name" value="Homeodomain-like"/>
    <property type="match status" value="2"/>
</dbReference>
<feature type="region of interest" description="Disordered" evidence="1">
    <location>
        <begin position="196"/>
        <end position="223"/>
    </location>
</feature>
<reference evidence="3 4" key="1">
    <citation type="journal article" date="2018" name="Proc. Natl. Acad. Sci. U.S.A.">
        <title>Draft genome sequence of Camellia sinensis var. sinensis provides insights into the evolution of the tea genome and tea quality.</title>
        <authorList>
            <person name="Wei C."/>
            <person name="Yang H."/>
            <person name="Wang S."/>
            <person name="Zhao J."/>
            <person name="Liu C."/>
            <person name="Gao L."/>
            <person name="Xia E."/>
            <person name="Lu Y."/>
            <person name="Tai Y."/>
            <person name="She G."/>
            <person name="Sun J."/>
            <person name="Cao H."/>
            <person name="Tong W."/>
            <person name="Gao Q."/>
            <person name="Li Y."/>
            <person name="Deng W."/>
            <person name="Jiang X."/>
            <person name="Wang W."/>
            <person name="Chen Q."/>
            <person name="Zhang S."/>
            <person name="Li H."/>
            <person name="Wu J."/>
            <person name="Wang P."/>
            <person name="Li P."/>
            <person name="Shi C."/>
            <person name="Zheng F."/>
            <person name="Jian J."/>
            <person name="Huang B."/>
            <person name="Shan D."/>
            <person name="Shi M."/>
            <person name="Fang C."/>
            <person name="Yue Y."/>
            <person name="Li F."/>
            <person name="Li D."/>
            <person name="Wei S."/>
            <person name="Han B."/>
            <person name="Jiang C."/>
            <person name="Yin Y."/>
            <person name="Xia T."/>
            <person name="Zhang Z."/>
            <person name="Bennetzen J.L."/>
            <person name="Zhao S."/>
            <person name="Wan X."/>
        </authorList>
    </citation>
    <scope>NUCLEOTIDE SEQUENCE [LARGE SCALE GENOMIC DNA]</scope>
    <source>
        <strain evidence="4">cv. Shuchazao</strain>
        <tissue evidence="3">Leaf</tissue>
    </source>
</reference>
<name>A0A4S4F1X3_CAMSN</name>
<evidence type="ECO:0000256" key="1">
    <source>
        <dbReference type="SAM" id="MobiDB-lite"/>
    </source>
</evidence>
<feature type="compositionally biased region" description="Polar residues" evidence="1">
    <location>
        <begin position="1247"/>
        <end position="1260"/>
    </location>
</feature>
<feature type="compositionally biased region" description="Basic and acidic residues" evidence="1">
    <location>
        <begin position="72"/>
        <end position="81"/>
    </location>
</feature>
<dbReference type="InterPro" id="IPR009057">
    <property type="entry name" value="Homeodomain-like_sf"/>
</dbReference>
<dbReference type="Gene3D" id="1.20.58.1880">
    <property type="match status" value="1"/>
</dbReference>
<protein>
    <recommendedName>
        <fullName evidence="2">SANT domain-containing protein</fullName>
    </recommendedName>
</protein>
<dbReference type="PANTHER" id="PTHR47340:SF1">
    <property type="entry name" value="DUPLICATED HOMEODOMAIN-LIKE SUPERFAMILY PROTEIN"/>
    <property type="match status" value="1"/>
</dbReference>